<evidence type="ECO:0008006" key="3">
    <source>
        <dbReference type="Google" id="ProtNLM"/>
    </source>
</evidence>
<dbReference type="Proteomes" id="UP000005835">
    <property type="component" value="Unassembled WGS sequence"/>
</dbReference>
<dbReference type="Pfam" id="PF08713">
    <property type="entry name" value="DNA_alkylation"/>
    <property type="match status" value="1"/>
</dbReference>
<dbReference type="OrthoDB" id="9784740at2"/>
<dbReference type="HOGENOM" id="CLU_095329_0_0_4"/>
<evidence type="ECO:0000313" key="1">
    <source>
        <dbReference type="EMBL" id="EKB31131.1"/>
    </source>
</evidence>
<reference evidence="1 2" key="1">
    <citation type="submission" date="2012-05" db="EMBL/GenBank/DDBJ databases">
        <title>The Genome Sequence of Sutterella wadsworthensis 2_1_59BFAA.</title>
        <authorList>
            <consortium name="The Broad Institute Genome Sequencing Platform"/>
            <person name="Earl A."/>
            <person name="Ward D."/>
            <person name="Feldgarden M."/>
            <person name="Gevers D."/>
            <person name="Daigneault M."/>
            <person name="Strauss J."/>
            <person name="Allen-Vercoe E."/>
            <person name="Walker B."/>
            <person name="Young S.K."/>
            <person name="Zeng Q."/>
            <person name="Gargeya S."/>
            <person name="Fitzgerald M."/>
            <person name="Haas B."/>
            <person name="Abouelleil A."/>
            <person name="Alvarado L."/>
            <person name="Arachchi H.M."/>
            <person name="Berlin A.M."/>
            <person name="Chapman S.B."/>
            <person name="Goldberg J."/>
            <person name="Griggs A."/>
            <person name="Gujja S."/>
            <person name="Hansen M."/>
            <person name="Howarth C."/>
            <person name="Imamovic A."/>
            <person name="Larimer J."/>
            <person name="McCowen C."/>
            <person name="Montmayeur A."/>
            <person name="Murphy C."/>
            <person name="Neiman D."/>
            <person name="Pearson M."/>
            <person name="Priest M."/>
            <person name="Roberts A."/>
            <person name="Saif S."/>
            <person name="Shea T."/>
            <person name="Sisk P."/>
            <person name="Sykes S."/>
            <person name="Wortman J."/>
            <person name="Nusbaum C."/>
            <person name="Birren B."/>
        </authorList>
    </citation>
    <scope>NUCLEOTIDE SEQUENCE [LARGE SCALE GENOMIC DNA]</scope>
    <source>
        <strain evidence="1 2">2_1_59BFAA</strain>
    </source>
</reference>
<keyword evidence="2" id="KW-1185">Reference proteome</keyword>
<evidence type="ECO:0000313" key="2">
    <source>
        <dbReference type="Proteomes" id="UP000005835"/>
    </source>
</evidence>
<proteinExistence type="predicted"/>
<comment type="caution">
    <text evidence="1">The sequence shown here is derived from an EMBL/GenBank/DDBJ whole genome shotgun (WGS) entry which is preliminary data.</text>
</comment>
<sequence>MTPDELHDRLSTLADPACKAFGDSLQPGVTDRLGVRMPLVRRVARDVMRTEDVRAFLNAMLAAGGFASQEALMVCVIVAGGAKALELEERLAFVDRLLPHMTGWATCDLTGSAVKVFRENREELIGYVGEKLASDDPWTVRVAEVWLLEHYRDARWTQAALDLLGGGTSRALVLAASGDYYLSMSLAWCLSMLATADLEAVCSRIESWRAEGRLDDATLRRTVRKIRESLQFTKETKAAVSARFAAR</sequence>
<gene>
    <name evidence="1" type="ORF">HMPREF9465_01236</name>
</gene>
<dbReference type="InterPro" id="IPR014825">
    <property type="entry name" value="DNA_alkylation"/>
</dbReference>
<dbReference type="Gene3D" id="1.25.10.90">
    <property type="match status" value="1"/>
</dbReference>
<dbReference type="RefSeq" id="WP_005435175.1">
    <property type="nucleotide sequence ID" value="NZ_JH815516.1"/>
</dbReference>
<dbReference type="PATRIC" id="fig|742823.3.peg.1230"/>
<dbReference type="STRING" id="742823.HMPREF9465_01236"/>
<protein>
    <recommendedName>
        <fullName evidence="3">DNA alkylation repair enzyme</fullName>
    </recommendedName>
</protein>
<dbReference type="SUPFAM" id="SSF48371">
    <property type="entry name" value="ARM repeat"/>
    <property type="match status" value="1"/>
</dbReference>
<organism evidence="1 2">
    <name type="scientific">Sutterella wadsworthensis 2_1_59BFAA</name>
    <dbReference type="NCBI Taxonomy" id="742823"/>
    <lineage>
        <taxon>Bacteria</taxon>
        <taxon>Pseudomonadati</taxon>
        <taxon>Pseudomonadota</taxon>
        <taxon>Betaproteobacteria</taxon>
        <taxon>Burkholderiales</taxon>
        <taxon>Sutterellaceae</taxon>
        <taxon>Sutterella</taxon>
    </lineage>
</organism>
<accession>K1JLN4</accession>
<name>K1JLN4_9BURK</name>
<dbReference type="EMBL" id="ADMG01000031">
    <property type="protein sequence ID" value="EKB31131.1"/>
    <property type="molecule type" value="Genomic_DNA"/>
</dbReference>
<dbReference type="eggNOG" id="COG4912">
    <property type="taxonomic scope" value="Bacteria"/>
</dbReference>
<dbReference type="InterPro" id="IPR016024">
    <property type="entry name" value="ARM-type_fold"/>
</dbReference>
<dbReference type="AlphaFoldDB" id="K1JLN4"/>